<organism evidence="3 4">
    <name type="scientific">Sporichthya brevicatena</name>
    <dbReference type="NCBI Taxonomy" id="171442"/>
    <lineage>
        <taxon>Bacteria</taxon>
        <taxon>Bacillati</taxon>
        <taxon>Actinomycetota</taxon>
        <taxon>Actinomycetes</taxon>
        <taxon>Sporichthyales</taxon>
        <taxon>Sporichthyaceae</taxon>
        <taxon>Sporichthya</taxon>
    </lineage>
</organism>
<sequence>MTSSMTDSQNPRTAFVIGGSRGVGAAAVRQYAARGTRVAIGYTANDEAAKETARAAAEVGPEPILVKGDLGTEGAAMTVRAAEELGGLDALVTTAVPLITGRTLGVTREDYERAFDVQVWGLWEIVRAGLPYLADGGGAVVAVTSLGSNSYARYYGALGPAKAAMEGLVRYYAAELGPKQVRVNAVSPCLIDNPGHGGEDQIAGVHEVIAAVAAKTPMRRLATPDEIASVAVALTTPAFVFVTGQVIAVDGGYSLLA</sequence>
<name>A0ABP3RSM3_9ACTN</name>
<dbReference type="PANTHER" id="PTHR43477:SF1">
    <property type="entry name" value="DIHYDROANTICAPSIN 7-DEHYDROGENASE"/>
    <property type="match status" value="1"/>
</dbReference>
<evidence type="ECO:0000313" key="4">
    <source>
        <dbReference type="Proteomes" id="UP001500957"/>
    </source>
</evidence>
<comment type="similarity">
    <text evidence="1">Belongs to the short-chain dehydrogenases/reductases (SDR) family.</text>
</comment>
<proteinExistence type="inferred from homology"/>
<dbReference type="RefSeq" id="WP_344603816.1">
    <property type="nucleotide sequence ID" value="NZ_BAAAHE010000014.1"/>
</dbReference>
<dbReference type="InterPro" id="IPR002347">
    <property type="entry name" value="SDR_fam"/>
</dbReference>
<dbReference type="EMBL" id="BAAAHE010000014">
    <property type="protein sequence ID" value="GAA0616404.1"/>
    <property type="molecule type" value="Genomic_DNA"/>
</dbReference>
<accession>A0ABP3RSM3</accession>
<keyword evidence="2" id="KW-0560">Oxidoreductase</keyword>
<gene>
    <name evidence="3" type="ORF">GCM10009547_18060</name>
</gene>
<protein>
    <submittedName>
        <fullName evidence="3">SDR family oxidoreductase</fullName>
    </submittedName>
</protein>
<keyword evidence="4" id="KW-1185">Reference proteome</keyword>
<dbReference type="Proteomes" id="UP001500957">
    <property type="component" value="Unassembled WGS sequence"/>
</dbReference>
<dbReference type="InterPro" id="IPR036291">
    <property type="entry name" value="NAD(P)-bd_dom_sf"/>
</dbReference>
<reference evidence="4" key="1">
    <citation type="journal article" date="2019" name="Int. J. Syst. Evol. Microbiol.">
        <title>The Global Catalogue of Microorganisms (GCM) 10K type strain sequencing project: providing services to taxonomists for standard genome sequencing and annotation.</title>
        <authorList>
            <consortium name="The Broad Institute Genomics Platform"/>
            <consortium name="The Broad Institute Genome Sequencing Center for Infectious Disease"/>
            <person name="Wu L."/>
            <person name="Ma J."/>
        </authorList>
    </citation>
    <scope>NUCLEOTIDE SEQUENCE [LARGE SCALE GENOMIC DNA]</scope>
    <source>
        <strain evidence="4">JCM 10671</strain>
    </source>
</reference>
<evidence type="ECO:0000256" key="1">
    <source>
        <dbReference type="ARBA" id="ARBA00006484"/>
    </source>
</evidence>
<dbReference type="PRINTS" id="PR00081">
    <property type="entry name" value="GDHRDH"/>
</dbReference>
<dbReference type="InterPro" id="IPR051122">
    <property type="entry name" value="SDR_DHRS6-like"/>
</dbReference>
<dbReference type="Gene3D" id="3.40.50.720">
    <property type="entry name" value="NAD(P)-binding Rossmann-like Domain"/>
    <property type="match status" value="1"/>
</dbReference>
<dbReference type="PANTHER" id="PTHR43477">
    <property type="entry name" value="DIHYDROANTICAPSIN 7-DEHYDROGENASE"/>
    <property type="match status" value="1"/>
</dbReference>
<comment type="caution">
    <text evidence="3">The sequence shown here is derived from an EMBL/GenBank/DDBJ whole genome shotgun (WGS) entry which is preliminary data.</text>
</comment>
<dbReference type="SUPFAM" id="SSF51735">
    <property type="entry name" value="NAD(P)-binding Rossmann-fold domains"/>
    <property type="match status" value="1"/>
</dbReference>
<evidence type="ECO:0000256" key="2">
    <source>
        <dbReference type="ARBA" id="ARBA00023002"/>
    </source>
</evidence>
<dbReference type="Pfam" id="PF13561">
    <property type="entry name" value="adh_short_C2"/>
    <property type="match status" value="1"/>
</dbReference>
<evidence type="ECO:0000313" key="3">
    <source>
        <dbReference type="EMBL" id="GAA0616404.1"/>
    </source>
</evidence>